<dbReference type="InterPro" id="IPR029050">
    <property type="entry name" value="Immunoprotect_excell_Ig-like"/>
</dbReference>
<comment type="caution">
    <text evidence="4">The sequence shown here is derived from an EMBL/GenBank/DDBJ whole genome shotgun (WGS) entry which is preliminary data.</text>
</comment>
<dbReference type="AlphaFoldDB" id="A0A8J7GWF7"/>
<dbReference type="EMBL" id="JADOUF010000001">
    <property type="protein sequence ID" value="MBG6140039.1"/>
    <property type="molecule type" value="Genomic_DNA"/>
</dbReference>
<evidence type="ECO:0000313" key="5">
    <source>
        <dbReference type="Proteomes" id="UP000622552"/>
    </source>
</evidence>
<dbReference type="Gene3D" id="2.60.40.1240">
    <property type="match status" value="1"/>
</dbReference>
<keyword evidence="2" id="KW-0472">Membrane</keyword>
<feature type="transmembrane region" description="Helical" evidence="2">
    <location>
        <begin position="12"/>
        <end position="36"/>
    </location>
</feature>
<evidence type="ECO:0000256" key="2">
    <source>
        <dbReference type="SAM" id="Phobius"/>
    </source>
</evidence>
<protein>
    <recommendedName>
        <fullName evidence="3">DUF4352 domain-containing protein</fullName>
    </recommendedName>
</protein>
<evidence type="ECO:0000313" key="4">
    <source>
        <dbReference type="EMBL" id="MBG6140039.1"/>
    </source>
</evidence>
<proteinExistence type="predicted"/>
<dbReference type="Pfam" id="PF11611">
    <property type="entry name" value="DUF4352"/>
    <property type="match status" value="1"/>
</dbReference>
<keyword evidence="5" id="KW-1185">Reference proteome</keyword>
<keyword evidence="2" id="KW-1133">Transmembrane helix</keyword>
<evidence type="ECO:0000259" key="3">
    <source>
        <dbReference type="Pfam" id="PF11611"/>
    </source>
</evidence>
<sequence>MSTPGERTETRNWRYVVLLGGILTAFVASGLGIWLLGDHGDGDKTPITPPAAYETLIPPIDVPGMVGATLSPPVRDGALEFTVAGSRCGVIRLGEREAKGEFCTVRVLVHNIGDTARRLPVAAQHGQGSDNVRYASDPALIDAGVAAGGRENPWQAEIRPGETRLGMLIFEVPRGVKLVSVELHESPTSPGAKVTLN</sequence>
<accession>A0A8J7GWF7</accession>
<organism evidence="4 5">
    <name type="scientific">Longispora fulva</name>
    <dbReference type="NCBI Taxonomy" id="619741"/>
    <lineage>
        <taxon>Bacteria</taxon>
        <taxon>Bacillati</taxon>
        <taxon>Actinomycetota</taxon>
        <taxon>Actinomycetes</taxon>
        <taxon>Micromonosporales</taxon>
        <taxon>Micromonosporaceae</taxon>
        <taxon>Longispora</taxon>
    </lineage>
</organism>
<keyword evidence="2" id="KW-0812">Transmembrane</keyword>
<gene>
    <name evidence="4" type="ORF">IW245_006233</name>
</gene>
<dbReference type="Proteomes" id="UP000622552">
    <property type="component" value="Unassembled WGS sequence"/>
</dbReference>
<name>A0A8J7GWF7_9ACTN</name>
<reference evidence="4" key="1">
    <citation type="submission" date="2020-11" db="EMBL/GenBank/DDBJ databases">
        <title>Sequencing the genomes of 1000 actinobacteria strains.</title>
        <authorList>
            <person name="Klenk H.-P."/>
        </authorList>
    </citation>
    <scope>NUCLEOTIDE SEQUENCE</scope>
    <source>
        <strain evidence="4">DSM 45356</strain>
    </source>
</reference>
<dbReference type="RefSeq" id="WP_197006622.1">
    <property type="nucleotide sequence ID" value="NZ_BONS01000006.1"/>
</dbReference>
<keyword evidence="1" id="KW-0732">Signal</keyword>
<evidence type="ECO:0000256" key="1">
    <source>
        <dbReference type="ARBA" id="ARBA00022729"/>
    </source>
</evidence>
<dbReference type="InterPro" id="IPR029051">
    <property type="entry name" value="DUF4352"/>
</dbReference>
<feature type="domain" description="DUF4352" evidence="3">
    <location>
        <begin position="73"/>
        <end position="189"/>
    </location>
</feature>